<name>A0A9D4D0N5_DREPO</name>
<dbReference type="EMBL" id="JAIWYP010000011">
    <property type="protein sequence ID" value="KAH3735800.1"/>
    <property type="molecule type" value="Genomic_DNA"/>
</dbReference>
<reference evidence="1" key="1">
    <citation type="journal article" date="2019" name="bioRxiv">
        <title>The Genome of the Zebra Mussel, Dreissena polymorpha: A Resource for Invasive Species Research.</title>
        <authorList>
            <person name="McCartney M.A."/>
            <person name="Auch B."/>
            <person name="Kono T."/>
            <person name="Mallez S."/>
            <person name="Zhang Y."/>
            <person name="Obille A."/>
            <person name="Becker A."/>
            <person name="Abrahante J.E."/>
            <person name="Garbe J."/>
            <person name="Badalamenti J.P."/>
            <person name="Herman A."/>
            <person name="Mangelson H."/>
            <person name="Liachko I."/>
            <person name="Sullivan S."/>
            <person name="Sone E.D."/>
            <person name="Koren S."/>
            <person name="Silverstein K.A.T."/>
            <person name="Beckman K.B."/>
            <person name="Gohl D.M."/>
        </authorList>
    </citation>
    <scope>NUCLEOTIDE SEQUENCE</scope>
    <source>
        <strain evidence="1">Duluth1</strain>
        <tissue evidence="1">Whole animal</tissue>
    </source>
</reference>
<reference evidence="1" key="2">
    <citation type="submission" date="2020-11" db="EMBL/GenBank/DDBJ databases">
        <authorList>
            <person name="McCartney M.A."/>
            <person name="Auch B."/>
            <person name="Kono T."/>
            <person name="Mallez S."/>
            <person name="Becker A."/>
            <person name="Gohl D.M."/>
            <person name="Silverstein K.A.T."/>
            <person name="Koren S."/>
            <person name="Bechman K.B."/>
            <person name="Herman A."/>
            <person name="Abrahante J.E."/>
            <person name="Garbe J."/>
        </authorList>
    </citation>
    <scope>NUCLEOTIDE SEQUENCE</scope>
    <source>
        <strain evidence="1">Duluth1</strain>
        <tissue evidence="1">Whole animal</tissue>
    </source>
</reference>
<dbReference type="AlphaFoldDB" id="A0A9D4D0N5"/>
<evidence type="ECO:0000313" key="1">
    <source>
        <dbReference type="EMBL" id="KAH3735800.1"/>
    </source>
</evidence>
<keyword evidence="2" id="KW-1185">Reference proteome</keyword>
<evidence type="ECO:0000313" key="2">
    <source>
        <dbReference type="Proteomes" id="UP000828390"/>
    </source>
</evidence>
<accession>A0A9D4D0N5</accession>
<sequence>MQFRVPVQTLRDRIKGRIDPANLKNEVTLFSSEEELSLVEHVEVLSQLGYGITNNKRKEL</sequence>
<gene>
    <name evidence="1" type="ORF">DPMN_042358</name>
</gene>
<proteinExistence type="predicted"/>
<protein>
    <submittedName>
        <fullName evidence="1">Uncharacterized protein</fullName>
    </submittedName>
</protein>
<comment type="caution">
    <text evidence="1">The sequence shown here is derived from an EMBL/GenBank/DDBJ whole genome shotgun (WGS) entry which is preliminary data.</text>
</comment>
<dbReference type="Proteomes" id="UP000828390">
    <property type="component" value="Unassembled WGS sequence"/>
</dbReference>
<organism evidence="1 2">
    <name type="scientific">Dreissena polymorpha</name>
    <name type="common">Zebra mussel</name>
    <name type="synonym">Mytilus polymorpha</name>
    <dbReference type="NCBI Taxonomy" id="45954"/>
    <lineage>
        <taxon>Eukaryota</taxon>
        <taxon>Metazoa</taxon>
        <taxon>Spiralia</taxon>
        <taxon>Lophotrochozoa</taxon>
        <taxon>Mollusca</taxon>
        <taxon>Bivalvia</taxon>
        <taxon>Autobranchia</taxon>
        <taxon>Heteroconchia</taxon>
        <taxon>Euheterodonta</taxon>
        <taxon>Imparidentia</taxon>
        <taxon>Neoheterodontei</taxon>
        <taxon>Myida</taxon>
        <taxon>Dreissenoidea</taxon>
        <taxon>Dreissenidae</taxon>
        <taxon>Dreissena</taxon>
    </lineage>
</organism>